<dbReference type="InterPro" id="IPR029039">
    <property type="entry name" value="Flavoprotein-like_sf"/>
</dbReference>
<dbReference type="EC" id="1.6.5.-" evidence="6"/>
<name>A0A1E7X6R3_9BURK</name>
<accession>A0A1E7X6R3</accession>
<evidence type="ECO:0000256" key="4">
    <source>
        <dbReference type="ARBA" id="ARBA00023027"/>
    </source>
</evidence>
<feature type="binding site" evidence="6">
    <location>
        <begin position="96"/>
        <end position="99"/>
    </location>
    <ligand>
        <name>FMN</name>
        <dbReference type="ChEBI" id="CHEBI:58210"/>
    </ligand>
</feature>
<evidence type="ECO:0000256" key="5">
    <source>
        <dbReference type="ARBA" id="ARBA00048542"/>
    </source>
</evidence>
<dbReference type="AlphaFoldDB" id="A0A1E7X6R3"/>
<dbReference type="PANTHER" id="PTHR43741">
    <property type="entry name" value="FMN-DEPENDENT NADH-AZOREDUCTASE 1"/>
    <property type="match status" value="1"/>
</dbReference>
<comment type="function">
    <text evidence="6">Also exhibits azoreductase activity. Catalyzes the reductive cleavage of the azo bond in aromatic azo compounds to the corresponding amines.</text>
</comment>
<keyword evidence="1 6" id="KW-0285">Flavoprotein</keyword>
<keyword evidence="3 6" id="KW-0560">Oxidoreductase</keyword>
<dbReference type="InterPro" id="IPR023048">
    <property type="entry name" value="NADH:quinone_OxRdtase_FMN_depd"/>
</dbReference>
<dbReference type="GO" id="GO:0016652">
    <property type="term" value="F:oxidoreductase activity, acting on NAD(P)H as acceptor"/>
    <property type="evidence" value="ECO:0007669"/>
    <property type="project" value="UniProtKB-UniRule"/>
</dbReference>
<evidence type="ECO:0000313" key="9">
    <source>
        <dbReference type="Proteomes" id="UP000175989"/>
    </source>
</evidence>
<keyword evidence="4 6" id="KW-0520">NAD</keyword>
<dbReference type="EC" id="1.7.1.17" evidence="6"/>
<feature type="binding site" evidence="6">
    <location>
        <begin position="16"/>
        <end position="18"/>
    </location>
    <ligand>
        <name>FMN</name>
        <dbReference type="ChEBI" id="CHEBI:58210"/>
    </ligand>
</feature>
<dbReference type="SUPFAM" id="SSF52218">
    <property type="entry name" value="Flavoproteins"/>
    <property type="match status" value="1"/>
</dbReference>
<dbReference type="GO" id="GO:0016655">
    <property type="term" value="F:oxidoreductase activity, acting on NAD(P)H, quinone or similar compound as acceptor"/>
    <property type="evidence" value="ECO:0007669"/>
    <property type="project" value="InterPro"/>
</dbReference>
<sequence>MATILHIDSSARQTGSLSRQLGAELVAKLQAANPAATVVRRDVAQNPLPHITEQLIGAFFTPAEQRNADQAYAIKTSDALVDELFAADTIVISTPMYNFSVASTLKAWIDHIARVGRTFQYGANGPEGLVTGKKVYVVVASGGVYSSGPAAGYDHVTTYLAAALGFIGMTDVTFIRAEGVSMGEAAVADAIANARSQIAAIAG</sequence>
<evidence type="ECO:0000313" key="8">
    <source>
        <dbReference type="EMBL" id="OFA08814.1"/>
    </source>
</evidence>
<dbReference type="GO" id="GO:0009055">
    <property type="term" value="F:electron transfer activity"/>
    <property type="evidence" value="ECO:0007669"/>
    <property type="project" value="UniProtKB-UniRule"/>
</dbReference>
<comment type="catalytic activity">
    <reaction evidence="6">
        <text>2 a quinone + NADH + H(+) = 2 a 1,4-benzosemiquinone + NAD(+)</text>
        <dbReference type="Rhea" id="RHEA:65952"/>
        <dbReference type="ChEBI" id="CHEBI:15378"/>
        <dbReference type="ChEBI" id="CHEBI:57540"/>
        <dbReference type="ChEBI" id="CHEBI:57945"/>
        <dbReference type="ChEBI" id="CHEBI:132124"/>
        <dbReference type="ChEBI" id="CHEBI:134225"/>
    </reaction>
</comment>
<dbReference type="Gene3D" id="3.40.50.360">
    <property type="match status" value="1"/>
</dbReference>
<dbReference type="PATRIC" id="fig|762836.4.peg.521"/>
<evidence type="ECO:0000256" key="1">
    <source>
        <dbReference type="ARBA" id="ARBA00022630"/>
    </source>
</evidence>
<dbReference type="InterPro" id="IPR003680">
    <property type="entry name" value="Flavodoxin_fold"/>
</dbReference>
<dbReference type="RefSeq" id="WP_070246108.1">
    <property type="nucleotide sequence ID" value="NZ_LROM01000036.1"/>
</dbReference>
<comment type="function">
    <text evidence="6">Quinone reductase that provides resistance to thiol-specific stress caused by electrophilic quinones.</text>
</comment>
<comment type="catalytic activity">
    <reaction evidence="5">
        <text>N,N-dimethyl-1,4-phenylenediamine + anthranilate + 2 NAD(+) = 2-(4-dimethylaminophenyl)diazenylbenzoate + 2 NADH + 2 H(+)</text>
        <dbReference type="Rhea" id="RHEA:55872"/>
        <dbReference type="ChEBI" id="CHEBI:15378"/>
        <dbReference type="ChEBI" id="CHEBI:15783"/>
        <dbReference type="ChEBI" id="CHEBI:16567"/>
        <dbReference type="ChEBI" id="CHEBI:57540"/>
        <dbReference type="ChEBI" id="CHEBI:57945"/>
        <dbReference type="ChEBI" id="CHEBI:71579"/>
        <dbReference type="EC" id="1.7.1.17"/>
    </reaction>
    <physiologicalReaction direction="right-to-left" evidence="5">
        <dbReference type="Rhea" id="RHEA:55874"/>
    </physiologicalReaction>
</comment>
<comment type="cofactor">
    <cofactor evidence="6">
        <name>FMN</name>
        <dbReference type="ChEBI" id="CHEBI:58210"/>
    </cofactor>
    <text evidence="6">Binds 1 FMN per subunit.</text>
</comment>
<dbReference type="Pfam" id="PF02525">
    <property type="entry name" value="Flavodoxin_2"/>
    <property type="match status" value="1"/>
</dbReference>
<dbReference type="HAMAP" id="MF_01216">
    <property type="entry name" value="Azoreductase_type1"/>
    <property type="match status" value="1"/>
</dbReference>
<dbReference type="EMBL" id="LROM01000036">
    <property type="protein sequence ID" value="OFA08814.1"/>
    <property type="molecule type" value="Genomic_DNA"/>
</dbReference>
<organism evidence="8 9">
    <name type="scientific">Duganella phyllosphaerae</name>
    <dbReference type="NCBI Taxonomy" id="762836"/>
    <lineage>
        <taxon>Bacteria</taxon>
        <taxon>Pseudomonadati</taxon>
        <taxon>Pseudomonadota</taxon>
        <taxon>Betaproteobacteria</taxon>
        <taxon>Burkholderiales</taxon>
        <taxon>Oxalobacteraceae</taxon>
        <taxon>Telluria group</taxon>
        <taxon>Duganella</taxon>
    </lineage>
</organism>
<evidence type="ECO:0000256" key="2">
    <source>
        <dbReference type="ARBA" id="ARBA00022643"/>
    </source>
</evidence>
<dbReference type="Proteomes" id="UP000175989">
    <property type="component" value="Unassembled WGS sequence"/>
</dbReference>
<protein>
    <recommendedName>
        <fullName evidence="6">FMN dependent NADH:quinone oxidoreductase</fullName>
        <ecNumber evidence="6">1.6.5.-</ecNumber>
    </recommendedName>
    <alternativeName>
        <fullName evidence="6">Azo-dye reductase</fullName>
    </alternativeName>
    <alternativeName>
        <fullName evidence="6">FMN-dependent NADH-azo compound oxidoreductase</fullName>
    </alternativeName>
    <alternativeName>
        <fullName evidence="6">FMN-dependent NADH-azoreductase</fullName>
        <ecNumber evidence="6">1.7.1.17</ecNumber>
    </alternativeName>
</protein>
<evidence type="ECO:0000256" key="6">
    <source>
        <dbReference type="HAMAP-Rule" id="MF_01216"/>
    </source>
</evidence>
<evidence type="ECO:0000256" key="3">
    <source>
        <dbReference type="ARBA" id="ARBA00023002"/>
    </source>
</evidence>
<feature type="domain" description="Flavodoxin-like fold" evidence="7">
    <location>
        <begin position="3"/>
        <end position="200"/>
    </location>
</feature>
<dbReference type="OrthoDB" id="9787136at2"/>
<reference evidence="9" key="1">
    <citation type="journal article" date="2016" name="Front. Microbiol.">
        <title>Molecular Keys to the Janthinobacterium and Duganella spp. Interaction with the Plant Pathogen Fusarium graminearum.</title>
        <authorList>
            <person name="Haack F.S."/>
            <person name="Poehlein A."/>
            <person name="Kroger C."/>
            <person name="Voigt C.A."/>
            <person name="Piepenbring M."/>
            <person name="Bode H.B."/>
            <person name="Daniel R."/>
            <person name="Schafer W."/>
            <person name="Streit W.R."/>
        </authorList>
    </citation>
    <scope>NUCLEOTIDE SEQUENCE [LARGE SCALE GENOMIC DNA]</scope>
    <source>
        <strain evidence="9">T54</strain>
    </source>
</reference>
<comment type="caution">
    <text evidence="8">The sequence shown here is derived from an EMBL/GenBank/DDBJ whole genome shotgun (WGS) entry which is preliminary data.</text>
</comment>
<feature type="binding site" evidence="6">
    <location>
        <position position="10"/>
    </location>
    <ligand>
        <name>FMN</name>
        <dbReference type="ChEBI" id="CHEBI:58210"/>
    </ligand>
</feature>
<evidence type="ECO:0000259" key="7">
    <source>
        <dbReference type="Pfam" id="PF02525"/>
    </source>
</evidence>
<dbReference type="InterPro" id="IPR050104">
    <property type="entry name" value="FMN-dep_NADH:Q_OxRdtase_AzoR1"/>
</dbReference>
<keyword evidence="9" id="KW-1185">Reference proteome</keyword>
<comment type="caution">
    <text evidence="6">Lacks conserved residue(s) required for the propagation of feature annotation.</text>
</comment>
<dbReference type="PANTHER" id="PTHR43741:SF2">
    <property type="entry name" value="FMN-DEPENDENT NADH:QUINONE OXIDOREDUCTASE"/>
    <property type="match status" value="1"/>
</dbReference>
<proteinExistence type="inferred from homology"/>
<dbReference type="GO" id="GO:0010181">
    <property type="term" value="F:FMN binding"/>
    <property type="evidence" value="ECO:0007669"/>
    <property type="project" value="UniProtKB-UniRule"/>
</dbReference>
<comment type="subunit">
    <text evidence="6">Homodimer.</text>
</comment>
<keyword evidence="2 6" id="KW-0288">FMN</keyword>
<comment type="similarity">
    <text evidence="6">Belongs to the azoreductase type 1 family.</text>
</comment>
<gene>
    <name evidence="8" type="primary">azoR_1</name>
    <name evidence="6" type="synonym">azoR</name>
    <name evidence="8" type="ORF">DUPY_04910</name>
</gene>